<gene>
    <name evidence="1" type="ORF">VN97_g3168</name>
</gene>
<organism evidence="1 2">
    <name type="scientific">Penicillium thymicola</name>
    <dbReference type="NCBI Taxonomy" id="293382"/>
    <lineage>
        <taxon>Eukaryota</taxon>
        <taxon>Fungi</taxon>
        <taxon>Dikarya</taxon>
        <taxon>Ascomycota</taxon>
        <taxon>Pezizomycotina</taxon>
        <taxon>Eurotiomycetes</taxon>
        <taxon>Eurotiomycetidae</taxon>
        <taxon>Eurotiales</taxon>
        <taxon>Aspergillaceae</taxon>
        <taxon>Penicillium</taxon>
    </lineage>
</organism>
<dbReference type="EMBL" id="LACB01000066">
    <property type="protein sequence ID" value="KAJ9490100.1"/>
    <property type="molecule type" value="Genomic_DNA"/>
</dbReference>
<dbReference type="AlphaFoldDB" id="A0AAI9TNI6"/>
<proteinExistence type="predicted"/>
<sequence length="93" mass="10299">MTESLISKSLVFIGGYLTGINTFQKNEAIPTTEYTISVCTHFSALKLLPQTRSNGVFMRSGTVFNARASEKPVIYGMGIGSILRNRFNLQYTV</sequence>
<reference evidence="1" key="1">
    <citation type="submission" date="2015-06" db="EMBL/GenBank/DDBJ databases">
        <authorList>
            <person name="Nguyen H."/>
        </authorList>
    </citation>
    <scope>NUCLEOTIDE SEQUENCE</scope>
    <source>
        <strain evidence="1">DAOM 180753</strain>
    </source>
</reference>
<evidence type="ECO:0000313" key="2">
    <source>
        <dbReference type="Proteomes" id="UP001227192"/>
    </source>
</evidence>
<evidence type="ECO:0000313" key="1">
    <source>
        <dbReference type="EMBL" id="KAJ9490100.1"/>
    </source>
</evidence>
<reference evidence="1" key="2">
    <citation type="journal article" date="2016" name="Fungal Biol.">
        <title>Ochratoxin A production by Penicillium thymicola.</title>
        <authorList>
            <person name="Nguyen H.D.T."/>
            <person name="McMullin D.R."/>
            <person name="Ponomareva E."/>
            <person name="Riley R."/>
            <person name="Pomraning K.R."/>
            <person name="Baker S.E."/>
            <person name="Seifert K.A."/>
        </authorList>
    </citation>
    <scope>NUCLEOTIDE SEQUENCE</scope>
    <source>
        <strain evidence="1">DAOM 180753</strain>
    </source>
</reference>
<name>A0AAI9TNI6_PENTH</name>
<accession>A0AAI9TNI6</accession>
<protein>
    <submittedName>
        <fullName evidence="1">Uncharacterized protein</fullName>
    </submittedName>
</protein>
<dbReference type="Proteomes" id="UP001227192">
    <property type="component" value="Unassembled WGS sequence"/>
</dbReference>
<comment type="caution">
    <text evidence="1">The sequence shown here is derived from an EMBL/GenBank/DDBJ whole genome shotgun (WGS) entry which is preliminary data.</text>
</comment>
<keyword evidence="2" id="KW-1185">Reference proteome</keyword>